<keyword evidence="1" id="KW-1133">Transmembrane helix</keyword>
<keyword evidence="1" id="KW-0472">Membrane</keyword>
<sequence length="833" mass="92768">MVLWRLVRAGRWGLVLLWGGILPAGTQPLVSKTVELKEHLPMPLLSLGLTAGQGIGLLLAFLAAGGRHISVRSSISFDELQEIAGTVADSGLSWSEIFVTLQIANEDLGYDGTVMAVDRIMGGLGIASISLALVGAGRVQIEGGGRSIFSTDPSCAHSDFGWELCIAGSLAAVEHMKYMGTVRAFGAHDWSVRWLQRFWPLLHEPLSAMLLTFDTLATSHRASVKYCLMRGVQVIMGSFVERPGRLLLYMFFDAHTHLEASAGLAANAATTTMVDWLTAMQIAVVLPSNVDRGVLADFLLSDDRPVMKGPLIDTLEFAFWPVEMTPLLHEILPEGTECPFELHVTGLRECKLAMKDLRMLAEVHTTQTGSKGCSLHLEESCSSIACAKPRYRADGDVAGTSRSLPVCQINAAKLPEQGRTLFLSMCMGSEYFDKFCAPFLASFQMAYGRAPVGWHKLKVWSVGVNKSQLERASDLFSSSGVEFEEGSLDEMSRRYAAEHAEGSGVEGYLHEDLKVNGVDGATGCFECDLANSAECHCDPGVHDEKVVFNNIYFLRWVVAQFQATRDSGFQYMVFIDSDMLFLQPLDRFLPRWPASEWEYAFTVYDKQHKVPWGINEEVAQTRNGFMRFNAGVQFFRYTPNVLLYLRNLVRITLDFVEQGHVQFADGNPLTWYLEEFKGVSQAAIAWAVGLDHVLYEDCQICWPKIRSLQLMSEYGEPFELKIQGLPARQLNQAESVEDGILTEDTYIVHLKGLWWRILILNSTAHPIPTRCLAWNSDAHKLWTSLYLVWRPEHVIDTIIRNGEGCPATSWLDRPEEQLGVVSRSSSVNDWARG</sequence>
<keyword evidence="3" id="KW-1185">Reference proteome</keyword>
<dbReference type="OrthoDB" id="410514at2759"/>
<dbReference type="SUPFAM" id="SSF51430">
    <property type="entry name" value="NAD(P)-linked oxidoreductase"/>
    <property type="match status" value="1"/>
</dbReference>
<dbReference type="Gene3D" id="3.20.20.100">
    <property type="entry name" value="NADP-dependent oxidoreductase domain"/>
    <property type="match status" value="1"/>
</dbReference>
<accession>A0A813BNR9</accession>
<dbReference type="AlphaFoldDB" id="A0A813BNR9"/>
<comment type="caution">
    <text evidence="2">The sequence shown here is derived from an EMBL/GenBank/DDBJ whole genome shotgun (WGS) entry which is preliminary data.</text>
</comment>
<gene>
    <name evidence="2" type="ORF">SNEC2469_LOCUS30893</name>
</gene>
<evidence type="ECO:0000256" key="1">
    <source>
        <dbReference type="SAM" id="Phobius"/>
    </source>
</evidence>
<feature type="transmembrane region" description="Helical" evidence="1">
    <location>
        <begin position="42"/>
        <end position="64"/>
    </location>
</feature>
<dbReference type="InterPro" id="IPR036812">
    <property type="entry name" value="NAD(P)_OxRdtase_dom_sf"/>
</dbReference>
<evidence type="ECO:0000313" key="3">
    <source>
        <dbReference type="Proteomes" id="UP000601435"/>
    </source>
</evidence>
<keyword evidence="1" id="KW-0812">Transmembrane</keyword>
<organism evidence="2 3">
    <name type="scientific">Symbiodinium necroappetens</name>
    <dbReference type="NCBI Taxonomy" id="1628268"/>
    <lineage>
        <taxon>Eukaryota</taxon>
        <taxon>Sar</taxon>
        <taxon>Alveolata</taxon>
        <taxon>Dinophyceae</taxon>
        <taxon>Suessiales</taxon>
        <taxon>Symbiodiniaceae</taxon>
        <taxon>Symbiodinium</taxon>
    </lineage>
</organism>
<reference evidence="2" key="1">
    <citation type="submission" date="2021-02" db="EMBL/GenBank/DDBJ databases">
        <authorList>
            <person name="Dougan E. K."/>
            <person name="Rhodes N."/>
            <person name="Thang M."/>
            <person name="Chan C."/>
        </authorList>
    </citation>
    <scope>NUCLEOTIDE SEQUENCE</scope>
</reference>
<name>A0A813BNR9_9DINO</name>
<evidence type="ECO:0008006" key="4">
    <source>
        <dbReference type="Google" id="ProtNLM"/>
    </source>
</evidence>
<dbReference type="EMBL" id="CAJNJA010073264">
    <property type="protein sequence ID" value="CAE7909154.1"/>
    <property type="molecule type" value="Genomic_DNA"/>
</dbReference>
<evidence type="ECO:0000313" key="2">
    <source>
        <dbReference type="EMBL" id="CAE7909154.1"/>
    </source>
</evidence>
<protein>
    <recommendedName>
        <fullName evidence="4">Nucleotide-diphospho-sugar transferase domain-containing protein</fullName>
    </recommendedName>
</protein>
<dbReference type="Proteomes" id="UP000601435">
    <property type="component" value="Unassembled WGS sequence"/>
</dbReference>
<proteinExistence type="predicted"/>